<dbReference type="AlphaFoldDB" id="A0A4Z2G6G3"/>
<name>A0A4Z2G6G3_9TELE</name>
<evidence type="ECO:0000256" key="1">
    <source>
        <dbReference type="SAM" id="MobiDB-lite"/>
    </source>
</evidence>
<dbReference type="EMBL" id="SRLO01000695">
    <property type="protein sequence ID" value="TNN48483.1"/>
    <property type="molecule type" value="Genomic_DNA"/>
</dbReference>
<comment type="caution">
    <text evidence="2">The sequence shown here is derived from an EMBL/GenBank/DDBJ whole genome shotgun (WGS) entry which is preliminary data.</text>
</comment>
<feature type="compositionally biased region" description="Low complexity" evidence="1">
    <location>
        <begin position="271"/>
        <end position="280"/>
    </location>
</feature>
<evidence type="ECO:0000313" key="2">
    <source>
        <dbReference type="EMBL" id="TNN48483.1"/>
    </source>
</evidence>
<feature type="region of interest" description="Disordered" evidence="1">
    <location>
        <begin position="1"/>
        <end position="246"/>
    </location>
</feature>
<feature type="compositionally biased region" description="Basic residues" evidence="1">
    <location>
        <begin position="33"/>
        <end position="48"/>
    </location>
</feature>
<sequence length="280" mass="28792">MPPGGAGRRHPAPVWTRSPGGPGEGLGSSDRERRHRNRLPLHQLRRHSSSTAANKGQIPQSVAPDLPGNQHQPSAPAGGPGSGEASGPADHPPGGQPSGQPGSVALLRRLPPPPPQPAEDQRAGGDHERRDRRRARVRDPRPHSSHRNSSLPAPPAAGGVQEAAAAVPAGGAWPACGAESGGAAGQREAPGRRAEPSAVQLPQQRLQCREPRGRRRGVIGPRRPGGAVPPGVGPEGVRHQSEGRGAAQALALHVWRDGEGLRVGDEGPGGLLPSQPGQAL</sequence>
<feature type="compositionally biased region" description="Polar residues" evidence="1">
    <location>
        <begin position="49"/>
        <end position="60"/>
    </location>
</feature>
<dbReference type="Proteomes" id="UP000314294">
    <property type="component" value="Unassembled WGS sequence"/>
</dbReference>
<keyword evidence="3" id="KW-1185">Reference proteome</keyword>
<feature type="compositionally biased region" description="Low complexity" evidence="1">
    <location>
        <begin position="218"/>
        <end position="230"/>
    </location>
</feature>
<reference evidence="2 3" key="1">
    <citation type="submission" date="2019-03" db="EMBL/GenBank/DDBJ databases">
        <title>First draft genome of Liparis tanakae, snailfish: a comprehensive survey of snailfish specific genes.</title>
        <authorList>
            <person name="Kim W."/>
            <person name="Song I."/>
            <person name="Jeong J.-H."/>
            <person name="Kim D."/>
            <person name="Kim S."/>
            <person name="Ryu S."/>
            <person name="Song J.Y."/>
            <person name="Lee S.K."/>
        </authorList>
    </citation>
    <scope>NUCLEOTIDE SEQUENCE [LARGE SCALE GENOMIC DNA]</scope>
    <source>
        <tissue evidence="2">Muscle</tissue>
    </source>
</reference>
<accession>A0A4Z2G6G3</accession>
<feature type="region of interest" description="Disordered" evidence="1">
    <location>
        <begin position="260"/>
        <end position="280"/>
    </location>
</feature>
<proteinExistence type="predicted"/>
<organism evidence="2 3">
    <name type="scientific">Liparis tanakae</name>
    <name type="common">Tanaka's snailfish</name>
    <dbReference type="NCBI Taxonomy" id="230148"/>
    <lineage>
        <taxon>Eukaryota</taxon>
        <taxon>Metazoa</taxon>
        <taxon>Chordata</taxon>
        <taxon>Craniata</taxon>
        <taxon>Vertebrata</taxon>
        <taxon>Euteleostomi</taxon>
        <taxon>Actinopterygii</taxon>
        <taxon>Neopterygii</taxon>
        <taxon>Teleostei</taxon>
        <taxon>Neoteleostei</taxon>
        <taxon>Acanthomorphata</taxon>
        <taxon>Eupercaria</taxon>
        <taxon>Perciformes</taxon>
        <taxon>Cottioidei</taxon>
        <taxon>Cottales</taxon>
        <taxon>Liparidae</taxon>
        <taxon>Liparis</taxon>
    </lineage>
</organism>
<evidence type="ECO:0000313" key="3">
    <source>
        <dbReference type="Proteomes" id="UP000314294"/>
    </source>
</evidence>
<feature type="compositionally biased region" description="Basic and acidic residues" evidence="1">
    <location>
        <begin position="119"/>
        <end position="129"/>
    </location>
</feature>
<gene>
    <name evidence="2" type="ORF">EYF80_041314</name>
</gene>
<feature type="compositionally biased region" description="Low complexity" evidence="1">
    <location>
        <begin position="96"/>
        <end position="109"/>
    </location>
</feature>
<protein>
    <submittedName>
        <fullName evidence="2">Uncharacterized protein</fullName>
    </submittedName>
</protein>
<feature type="compositionally biased region" description="Low complexity" evidence="1">
    <location>
        <begin position="156"/>
        <end position="178"/>
    </location>
</feature>